<dbReference type="SUPFAM" id="SSF52540">
    <property type="entry name" value="P-loop containing nucleoside triphosphate hydrolases"/>
    <property type="match status" value="1"/>
</dbReference>
<dbReference type="Gene3D" id="3.40.50.300">
    <property type="entry name" value="P-loop containing nucleotide triphosphate hydrolases"/>
    <property type="match status" value="1"/>
</dbReference>
<evidence type="ECO:0000256" key="8">
    <source>
        <dbReference type="ARBA" id="ARBA00011984"/>
    </source>
</evidence>
<dbReference type="GO" id="GO:0031410">
    <property type="term" value="C:cytoplasmic vesicle"/>
    <property type="evidence" value="ECO:0007669"/>
    <property type="project" value="UniProtKB-KW"/>
</dbReference>
<comment type="catalytic activity">
    <reaction evidence="24">
        <text>GTP + H2O = GDP + phosphate + H(+)</text>
        <dbReference type="Rhea" id="RHEA:19669"/>
        <dbReference type="ChEBI" id="CHEBI:15377"/>
        <dbReference type="ChEBI" id="CHEBI:15378"/>
        <dbReference type="ChEBI" id="CHEBI:37565"/>
        <dbReference type="ChEBI" id="CHEBI:43474"/>
        <dbReference type="ChEBI" id="CHEBI:58189"/>
        <dbReference type="EC" id="3.6.5.2"/>
    </reaction>
    <physiologicalReaction direction="left-to-right" evidence="24">
        <dbReference type="Rhea" id="RHEA:19670"/>
    </physiologicalReaction>
</comment>
<dbReference type="GO" id="GO:0005819">
    <property type="term" value="C:spindle"/>
    <property type="evidence" value="ECO:0007669"/>
    <property type="project" value="UniProtKB-SubCell"/>
</dbReference>
<keyword evidence="22" id="KW-0636">Prenylation</keyword>
<dbReference type="GO" id="GO:0015031">
    <property type="term" value="P:protein transport"/>
    <property type="evidence" value="ECO:0007669"/>
    <property type="project" value="UniProtKB-KW"/>
</dbReference>
<evidence type="ECO:0000256" key="14">
    <source>
        <dbReference type="ARBA" id="ARBA00022801"/>
    </source>
</evidence>
<keyword evidence="20" id="KW-0206">Cytoskeleton</keyword>
<evidence type="ECO:0000256" key="22">
    <source>
        <dbReference type="ARBA" id="ARBA00023289"/>
    </source>
</evidence>
<evidence type="ECO:0000256" key="5">
    <source>
        <dbReference type="ARBA" id="ARBA00004635"/>
    </source>
</evidence>
<dbReference type="PROSITE" id="PS51419">
    <property type="entry name" value="RAB"/>
    <property type="match status" value="1"/>
</dbReference>
<comment type="function">
    <text evidence="26">The small GTPases Rab are key regulators of intracellular membrane trafficking, from the formation of transport vesicles to their fusion with membranes. Rabs cycle between an inactive GDP-bound form and an active GTP-bound form that is able to recruit to membranes different sets of downstream effectors directly responsible for vesicle formation, movement, tethering and fusion. RAB24 is an atypical RAB protein that presents low GTPase activity and thereby exists predominantly in the GTP-bound active state. RAB24 is required for the clearance of late autophagic vacuoles under basal conditions. It is not needed for starvation-induced autophagy. Involved in the modulation of meiotic apparatus assembly and meiotic progression during oocyte maturation, possibly through regulation of kinetochore-microtubule interaction.</text>
</comment>
<comment type="similarity">
    <text evidence="7">Belongs to the small GTPase superfamily. Rab family.</text>
</comment>
<dbReference type="NCBIfam" id="TIGR00231">
    <property type="entry name" value="small_GTP"/>
    <property type="match status" value="1"/>
</dbReference>
<keyword evidence="12" id="KW-0479">Metal-binding</keyword>
<evidence type="ECO:0000256" key="10">
    <source>
        <dbReference type="ARBA" id="ARBA00022490"/>
    </source>
</evidence>
<keyword evidence="15" id="KW-0460">Magnesium</keyword>
<dbReference type="GO" id="GO:0003925">
    <property type="term" value="F:G protein activity"/>
    <property type="evidence" value="ECO:0007669"/>
    <property type="project" value="UniProtKB-EC"/>
</dbReference>
<dbReference type="SMART" id="SM00176">
    <property type="entry name" value="RAN"/>
    <property type="match status" value="1"/>
</dbReference>
<evidence type="ECO:0000256" key="11">
    <source>
        <dbReference type="ARBA" id="ARBA00022553"/>
    </source>
</evidence>
<evidence type="ECO:0000256" key="2">
    <source>
        <dbReference type="ARBA" id="ARBA00004186"/>
    </source>
</evidence>
<evidence type="ECO:0000256" key="27">
    <source>
        <dbReference type="ARBA" id="ARBA00093500"/>
    </source>
</evidence>
<dbReference type="InterPro" id="IPR005225">
    <property type="entry name" value="Small_GTP-bd"/>
</dbReference>
<dbReference type="GO" id="GO:0006914">
    <property type="term" value="P:autophagy"/>
    <property type="evidence" value="ECO:0007669"/>
    <property type="project" value="UniProtKB-KW"/>
</dbReference>
<keyword evidence="30" id="KW-1185">Reference proteome</keyword>
<keyword evidence="17" id="KW-0072">Autophagy</keyword>
<evidence type="ECO:0000256" key="12">
    <source>
        <dbReference type="ARBA" id="ARBA00022723"/>
    </source>
</evidence>
<evidence type="ECO:0000256" key="18">
    <source>
        <dbReference type="ARBA" id="ARBA00023134"/>
    </source>
</evidence>
<dbReference type="InterPro" id="IPR027417">
    <property type="entry name" value="P-loop_NTPase"/>
</dbReference>
<dbReference type="OMA" id="NCDEHCK"/>
<dbReference type="OrthoDB" id="25896at2759"/>
<dbReference type="EMBL" id="KE346367">
    <property type="protein sequence ID" value="KJE94499.1"/>
    <property type="molecule type" value="Genomic_DNA"/>
</dbReference>
<keyword evidence="16" id="KW-0653">Protein transport</keyword>
<dbReference type="RefSeq" id="XP_004346818.1">
    <property type="nucleotide sequence ID" value="XM_004346768.2"/>
</dbReference>
<keyword evidence="21" id="KW-0449">Lipoprotein</keyword>
<comment type="subcellular location">
    <subcellularLocation>
        <location evidence="2">Cytoplasm</location>
        <location evidence="2">Cytoskeleton</location>
        <location evidence="2">Spindle</location>
    </subcellularLocation>
    <subcellularLocation>
        <location evidence="3">Cytoplasm</location>
        <location evidence="3">Cytosol</location>
    </subcellularLocation>
    <subcellularLocation>
        <location evidence="4">Cytoplasm</location>
        <location evidence="4">Perinuclear region</location>
    </subcellularLocation>
    <subcellularLocation>
        <location evidence="6">Cytoplasmic vesicle</location>
        <location evidence="6">Autophagosome membrane</location>
    </subcellularLocation>
    <subcellularLocation>
        <location evidence="5">Membrane</location>
        <topology evidence="5">Lipid-anchor</topology>
    </subcellularLocation>
</comment>
<evidence type="ECO:0000256" key="13">
    <source>
        <dbReference type="ARBA" id="ARBA00022741"/>
    </source>
</evidence>
<dbReference type="PhylomeDB" id="A0A0D2X3L1"/>
<dbReference type="EC" id="3.6.5.2" evidence="8"/>
<keyword evidence="13" id="KW-0547">Nucleotide-binding</keyword>
<dbReference type="InParanoid" id="A0A0D2X3L1"/>
<keyword evidence="10" id="KW-0963">Cytoplasm</keyword>
<evidence type="ECO:0000313" key="29">
    <source>
        <dbReference type="EMBL" id="KJE94499.1"/>
    </source>
</evidence>
<evidence type="ECO:0000256" key="3">
    <source>
        <dbReference type="ARBA" id="ARBA00004514"/>
    </source>
</evidence>
<feature type="region of interest" description="Disordered" evidence="28">
    <location>
        <begin position="189"/>
        <end position="209"/>
    </location>
</feature>
<name>A0A0D2X3L1_CAPO3</name>
<evidence type="ECO:0000256" key="26">
    <source>
        <dbReference type="ARBA" id="ARBA00093319"/>
    </source>
</evidence>
<dbReference type="GO" id="GO:0048471">
    <property type="term" value="C:perinuclear region of cytoplasm"/>
    <property type="evidence" value="ECO:0007669"/>
    <property type="project" value="UniProtKB-SubCell"/>
</dbReference>
<dbReference type="AlphaFoldDB" id="A0A0D2X3L1"/>
<evidence type="ECO:0000256" key="20">
    <source>
        <dbReference type="ARBA" id="ARBA00023212"/>
    </source>
</evidence>
<evidence type="ECO:0000313" key="30">
    <source>
        <dbReference type="Proteomes" id="UP000008743"/>
    </source>
</evidence>
<evidence type="ECO:0000256" key="28">
    <source>
        <dbReference type="SAM" id="MobiDB-lite"/>
    </source>
</evidence>
<keyword evidence="23" id="KW-0968">Cytoplasmic vesicle</keyword>
<dbReference type="GO" id="GO:0046872">
    <property type="term" value="F:metal ion binding"/>
    <property type="evidence" value="ECO:0007669"/>
    <property type="project" value="UniProtKB-KW"/>
</dbReference>
<dbReference type="SMART" id="SM00173">
    <property type="entry name" value="RAS"/>
    <property type="match status" value="1"/>
</dbReference>
<dbReference type="FunFam" id="3.40.50.300:FF:000799">
    <property type="entry name" value="ras-related protein Rab-24 isoform X1"/>
    <property type="match status" value="1"/>
</dbReference>
<keyword evidence="14" id="KW-0378">Hydrolase</keyword>
<evidence type="ECO:0000256" key="23">
    <source>
        <dbReference type="ARBA" id="ARBA00023329"/>
    </source>
</evidence>
<evidence type="ECO:0000256" key="21">
    <source>
        <dbReference type="ARBA" id="ARBA00023288"/>
    </source>
</evidence>
<organism evidence="29 30">
    <name type="scientific">Capsaspora owczarzaki (strain ATCC 30864)</name>
    <dbReference type="NCBI Taxonomy" id="595528"/>
    <lineage>
        <taxon>Eukaryota</taxon>
        <taxon>Filasterea</taxon>
        <taxon>Capsaspora</taxon>
    </lineage>
</organism>
<evidence type="ECO:0000256" key="9">
    <source>
        <dbReference type="ARBA" id="ARBA00022448"/>
    </source>
</evidence>
<gene>
    <name evidence="29" type="ORF">CAOG_005133</name>
</gene>
<dbReference type="GO" id="GO:0000421">
    <property type="term" value="C:autophagosome membrane"/>
    <property type="evidence" value="ECO:0007669"/>
    <property type="project" value="UniProtKB-SubCell"/>
</dbReference>
<evidence type="ECO:0000256" key="17">
    <source>
        <dbReference type="ARBA" id="ARBA00023006"/>
    </source>
</evidence>
<evidence type="ECO:0000256" key="1">
    <source>
        <dbReference type="ARBA" id="ARBA00001946"/>
    </source>
</evidence>
<keyword evidence="19" id="KW-0472">Membrane</keyword>
<dbReference type="PANTHER" id="PTHR47978">
    <property type="match status" value="1"/>
</dbReference>
<dbReference type="Pfam" id="PF00071">
    <property type="entry name" value="Ras"/>
    <property type="match status" value="1"/>
</dbReference>
<evidence type="ECO:0000256" key="24">
    <source>
        <dbReference type="ARBA" id="ARBA00047660"/>
    </source>
</evidence>
<evidence type="ECO:0000256" key="16">
    <source>
        <dbReference type="ARBA" id="ARBA00022927"/>
    </source>
</evidence>
<reference evidence="30" key="1">
    <citation type="submission" date="2011-02" db="EMBL/GenBank/DDBJ databases">
        <title>The Genome Sequence of Capsaspora owczarzaki ATCC 30864.</title>
        <authorList>
            <person name="Russ C."/>
            <person name="Cuomo C."/>
            <person name="Burger G."/>
            <person name="Gray M.W."/>
            <person name="Holland P.W.H."/>
            <person name="King N."/>
            <person name="Lang F.B.F."/>
            <person name="Roger A.J."/>
            <person name="Ruiz-Trillo I."/>
            <person name="Young S.K."/>
            <person name="Zeng Q."/>
            <person name="Gargeya S."/>
            <person name="Alvarado L."/>
            <person name="Berlin A."/>
            <person name="Chapman S.B."/>
            <person name="Chen Z."/>
            <person name="Freedman E."/>
            <person name="Gellesch M."/>
            <person name="Goldberg J."/>
            <person name="Griggs A."/>
            <person name="Gujja S."/>
            <person name="Heilman E."/>
            <person name="Heiman D."/>
            <person name="Howarth C."/>
            <person name="Mehta T."/>
            <person name="Neiman D."/>
            <person name="Pearson M."/>
            <person name="Roberts A."/>
            <person name="Saif S."/>
            <person name="Shea T."/>
            <person name="Shenoy N."/>
            <person name="Sisk P."/>
            <person name="Stolte C."/>
            <person name="Sykes S."/>
            <person name="White J."/>
            <person name="Yandava C."/>
            <person name="Haas B."/>
            <person name="Nusbaum C."/>
            <person name="Birren B."/>
        </authorList>
    </citation>
    <scope>NUCLEOTIDE SEQUENCE</scope>
    <source>
        <strain evidence="30">ATCC 30864</strain>
    </source>
</reference>
<dbReference type="eggNOG" id="KOG0092">
    <property type="taxonomic scope" value="Eukaryota"/>
</dbReference>
<evidence type="ECO:0000256" key="6">
    <source>
        <dbReference type="ARBA" id="ARBA00004652"/>
    </source>
</evidence>
<evidence type="ECO:0000256" key="7">
    <source>
        <dbReference type="ARBA" id="ARBA00006270"/>
    </source>
</evidence>
<keyword evidence="18" id="KW-0342">GTP-binding</keyword>
<comment type="cofactor">
    <cofactor evidence="1">
        <name>Mg(2+)</name>
        <dbReference type="ChEBI" id="CHEBI:18420"/>
    </cofactor>
</comment>
<dbReference type="SMART" id="SM00174">
    <property type="entry name" value="RHO"/>
    <property type="match status" value="1"/>
</dbReference>
<evidence type="ECO:0000256" key="25">
    <source>
        <dbReference type="ARBA" id="ARBA00067822"/>
    </source>
</evidence>
<dbReference type="PRINTS" id="PR00449">
    <property type="entry name" value="RASTRNSFRMNG"/>
</dbReference>
<keyword evidence="11" id="KW-0597">Phosphoprotein</keyword>
<dbReference type="PROSITE" id="PS51421">
    <property type="entry name" value="RAS"/>
    <property type="match status" value="1"/>
</dbReference>
<sequence length="209" mass="22844">MTAKVDLKVVLLGREASGKTCLVDRYLHDRFNFGVNQATVGAAFGAKKLQIGGHTITMGIWDTAGSERYEAMSRIYYRGAKAAITCFDVMDPTSFERLKFWVNELRNNEEHCKLYICGTKVDIAEGNRSGRVDVHSVSDYADEVHARYFDTSSKTGQGIQELFTAIAEDFIQSESKTRTLAADGATVPLARRDPVGSGRSAEPAGGCCA</sequence>
<proteinExistence type="inferred from homology"/>
<protein>
    <recommendedName>
        <fullName evidence="25">Ras-related protein Rab-24</fullName>
        <ecNumber evidence="8">3.6.5.2</ecNumber>
    </recommendedName>
</protein>
<keyword evidence="9" id="KW-0813">Transport</keyword>
<dbReference type="STRING" id="595528.A0A0D2X3L1"/>
<evidence type="ECO:0000256" key="4">
    <source>
        <dbReference type="ARBA" id="ARBA00004556"/>
    </source>
</evidence>
<comment type="subunit">
    <text evidence="27">Interacts with ZFYVE20. Does not interact with the GDP dissociation inhibitors ARHGDIA and ARHGDIB.</text>
</comment>
<dbReference type="SMART" id="SM00175">
    <property type="entry name" value="RAB"/>
    <property type="match status" value="1"/>
</dbReference>
<accession>A0A0D2X3L1</accession>
<evidence type="ECO:0000256" key="15">
    <source>
        <dbReference type="ARBA" id="ARBA00022842"/>
    </source>
</evidence>
<dbReference type="InterPro" id="IPR001806">
    <property type="entry name" value="Small_GTPase"/>
</dbReference>
<evidence type="ECO:0000256" key="19">
    <source>
        <dbReference type="ARBA" id="ARBA00023136"/>
    </source>
</evidence>
<dbReference type="Proteomes" id="UP000008743">
    <property type="component" value="Unassembled WGS sequence"/>
</dbReference>
<dbReference type="GO" id="GO:0005829">
    <property type="term" value="C:cytosol"/>
    <property type="evidence" value="ECO:0007669"/>
    <property type="project" value="UniProtKB-SubCell"/>
</dbReference>
<dbReference type="GO" id="GO:0005525">
    <property type="term" value="F:GTP binding"/>
    <property type="evidence" value="ECO:0007669"/>
    <property type="project" value="UniProtKB-KW"/>
</dbReference>